<dbReference type="InterPro" id="IPR042001">
    <property type="entry name" value="Sortase_F"/>
</dbReference>
<dbReference type="InterPro" id="IPR023365">
    <property type="entry name" value="Sortase_dom-sf"/>
</dbReference>
<evidence type="ECO:0000256" key="1">
    <source>
        <dbReference type="ARBA" id="ARBA00022801"/>
    </source>
</evidence>
<reference evidence="4 5" key="1">
    <citation type="submission" date="2017-04" db="EMBL/GenBank/DDBJ databases">
        <title>Comparative genome analysis of Subtercola boreus.</title>
        <authorList>
            <person name="Cho Y.-J."/>
            <person name="Cho A."/>
            <person name="Kim O.-S."/>
            <person name="Lee J.-I."/>
        </authorList>
    </citation>
    <scope>NUCLEOTIDE SEQUENCE [LARGE SCALE GENOMIC DNA]</scope>
    <source>
        <strain evidence="4 5">P27444</strain>
    </source>
</reference>
<feature type="chain" id="PRO_5038434643" description="Class F sortase" evidence="3">
    <location>
        <begin position="26"/>
        <end position="236"/>
    </location>
</feature>
<dbReference type="RefSeq" id="WP_116281604.1">
    <property type="nucleotide sequence ID" value="NZ_NBXA01000003.1"/>
</dbReference>
<evidence type="ECO:0008006" key="6">
    <source>
        <dbReference type="Google" id="ProtNLM"/>
    </source>
</evidence>
<dbReference type="Proteomes" id="UP000256709">
    <property type="component" value="Unassembled WGS sequence"/>
</dbReference>
<dbReference type="EMBL" id="NBXA01000003">
    <property type="protein sequence ID" value="RFA16204.1"/>
    <property type="molecule type" value="Genomic_DNA"/>
</dbReference>
<dbReference type="Gene3D" id="2.40.260.10">
    <property type="entry name" value="Sortase"/>
    <property type="match status" value="1"/>
</dbReference>
<proteinExistence type="predicted"/>
<evidence type="ECO:0000256" key="3">
    <source>
        <dbReference type="SAM" id="SignalP"/>
    </source>
</evidence>
<keyword evidence="3" id="KW-0732">Signal</keyword>
<evidence type="ECO:0000313" key="5">
    <source>
        <dbReference type="Proteomes" id="UP000256709"/>
    </source>
</evidence>
<organism evidence="4 5">
    <name type="scientific">Subtercola boreus</name>
    <dbReference type="NCBI Taxonomy" id="120213"/>
    <lineage>
        <taxon>Bacteria</taxon>
        <taxon>Bacillati</taxon>
        <taxon>Actinomycetota</taxon>
        <taxon>Actinomycetes</taxon>
        <taxon>Micrococcales</taxon>
        <taxon>Microbacteriaceae</taxon>
        <taxon>Subtercola</taxon>
    </lineage>
</organism>
<keyword evidence="1" id="KW-0378">Hydrolase</keyword>
<feature type="compositionally biased region" description="Low complexity" evidence="2">
    <location>
        <begin position="42"/>
        <end position="59"/>
    </location>
</feature>
<name>A0A3E0W1F9_9MICO</name>
<dbReference type="OrthoDB" id="525039at2"/>
<dbReference type="PROSITE" id="PS51257">
    <property type="entry name" value="PROKAR_LIPOPROTEIN"/>
    <property type="match status" value="1"/>
</dbReference>
<evidence type="ECO:0000256" key="2">
    <source>
        <dbReference type="SAM" id="MobiDB-lite"/>
    </source>
</evidence>
<dbReference type="InterPro" id="IPR005754">
    <property type="entry name" value="Sortase"/>
</dbReference>
<comment type="caution">
    <text evidence="4">The sequence shown here is derived from an EMBL/GenBank/DDBJ whole genome shotgun (WGS) entry which is preliminary data.</text>
</comment>
<protein>
    <recommendedName>
        <fullName evidence="6">Class F sortase</fullName>
    </recommendedName>
</protein>
<accession>A0A3E0W1F9</accession>
<feature type="region of interest" description="Disordered" evidence="2">
    <location>
        <begin position="38"/>
        <end position="82"/>
    </location>
</feature>
<dbReference type="CDD" id="cd05829">
    <property type="entry name" value="Sortase_F"/>
    <property type="match status" value="1"/>
</dbReference>
<gene>
    <name evidence="4" type="ORF">B7R21_02130</name>
</gene>
<dbReference type="Pfam" id="PF04203">
    <property type="entry name" value="Sortase"/>
    <property type="match status" value="1"/>
</dbReference>
<dbReference type="AlphaFoldDB" id="A0A3E0W1F9"/>
<evidence type="ECO:0000313" key="4">
    <source>
        <dbReference type="EMBL" id="RFA16204.1"/>
    </source>
</evidence>
<dbReference type="SUPFAM" id="SSF63817">
    <property type="entry name" value="Sortase"/>
    <property type="match status" value="1"/>
</dbReference>
<sequence>MKSQHVRQRLLLLVAAFGFSTLALAGCAGSDPVPLGTPMPPVALTSPTPAPTSTSAPGASAGGSSAGASVPPVPIKRSDPGSQVAPIVVPPTHLTIDAVGIDMAVLPMGVDSAGQMQLPEDSAQAGWYRFGPAPADTSGTTVIAAHVDSLEFGLGQFVRLRDIVAGETVVVASADGAQRTYTVSQITRTPKTDVAIDEIFDRSGAPRLVLVTCGGVFNRDTGHYLDNVIVTATPVA</sequence>
<dbReference type="GO" id="GO:0016787">
    <property type="term" value="F:hydrolase activity"/>
    <property type="evidence" value="ECO:0007669"/>
    <property type="project" value="UniProtKB-KW"/>
</dbReference>
<feature type="signal peptide" evidence="3">
    <location>
        <begin position="1"/>
        <end position="25"/>
    </location>
</feature>